<gene>
    <name evidence="1" type="ORF">SOIL9_85630</name>
</gene>
<dbReference type="EMBL" id="LR593886">
    <property type="protein sequence ID" value="VTR99303.1"/>
    <property type="molecule type" value="Genomic_DNA"/>
</dbReference>
<proteinExistence type="predicted"/>
<evidence type="ECO:0000313" key="1">
    <source>
        <dbReference type="EMBL" id="VTR99303.1"/>
    </source>
</evidence>
<dbReference type="AlphaFoldDB" id="A0A6P2DBY3"/>
<name>A0A6P2DBY3_9BACT</name>
<accession>A0A6P2DBY3</accession>
<dbReference type="Proteomes" id="UP000464178">
    <property type="component" value="Chromosome"/>
</dbReference>
<protein>
    <submittedName>
        <fullName evidence="1">Uncharacterized protein</fullName>
    </submittedName>
</protein>
<keyword evidence="2" id="KW-1185">Reference proteome</keyword>
<evidence type="ECO:0000313" key="2">
    <source>
        <dbReference type="Proteomes" id="UP000464178"/>
    </source>
</evidence>
<sequence length="101" mass="10887">MLVLLICAQFAHQASETLDVKALPFLAKMDQPVAAIFTSFSSNRDMPSPSLRIVCQFDLIGGGPMRGITVPNFSVSHTTVGSSRSPLFHLFGIEPVAPCPR</sequence>
<dbReference type="KEGG" id="gms:SOIL9_85630"/>
<reference evidence="1 2" key="1">
    <citation type="submission" date="2019-05" db="EMBL/GenBank/DDBJ databases">
        <authorList>
            <consortium name="Science for Life Laboratories"/>
        </authorList>
    </citation>
    <scope>NUCLEOTIDE SEQUENCE [LARGE SCALE GENOMIC DNA]</scope>
    <source>
        <strain evidence="1">Soil9</strain>
    </source>
</reference>
<organism evidence="1 2">
    <name type="scientific">Gemmata massiliana</name>
    <dbReference type="NCBI Taxonomy" id="1210884"/>
    <lineage>
        <taxon>Bacteria</taxon>
        <taxon>Pseudomonadati</taxon>
        <taxon>Planctomycetota</taxon>
        <taxon>Planctomycetia</taxon>
        <taxon>Gemmatales</taxon>
        <taxon>Gemmataceae</taxon>
        <taxon>Gemmata</taxon>
    </lineage>
</organism>